<evidence type="ECO:0000256" key="3">
    <source>
        <dbReference type="SAM" id="Phobius"/>
    </source>
</evidence>
<evidence type="ECO:0000256" key="1">
    <source>
        <dbReference type="ARBA" id="ARBA00004241"/>
    </source>
</evidence>
<keyword evidence="3" id="KW-0472">Membrane</keyword>
<dbReference type="InterPro" id="IPR045584">
    <property type="entry name" value="Pilin-like"/>
</dbReference>
<evidence type="ECO:0000256" key="2">
    <source>
        <dbReference type="ARBA" id="ARBA00023287"/>
    </source>
</evidence>
<reference evidence="4 5" key="1">
    <citation type="submission" date="2018-04" db="EMBL/GenBank/DDBJ databases">
        <title>Genomic Encyclopedia of Archaeal and Bacterial Type Strains, Phase II (KMG-II): from individual species to whole genera.</title>
        <authorList>
            <person name="Goeker M."/>
        </authorList>
    </citation>
    <scope>NUCLEOTIDE SEQUENCE [LARGE SCALE GENOMIC DNA]</scope>
    <source>
        <strain evidence="4 5">DSM 45169</strain>
    </source>
</reference>
<proteinExistence type="predicted"/>
<comment type="subcellular location">
    <subcellularLocation>
        <location evidence="1">Cell surface</location>
    </subcellularLocation>
</comment>
<keyword evidence="3" id="KW-1133">Transmembrane helix</keyword>
<keyword evidence="3" id="KW-0812">Transmembrane</keyword>
<gene>
    <name evidence="4" type="ORF">C8J48_1964</name>
</gene>
<sequence>MISKDVRVGSEKGFTLVEVATAFMVLGVIVAVSIPIWSELREQQHLQTQRMQALLLLERQMEVLQASPLSSPQEGFTREQADGIDFTIHWEQQHAGSHLAETNVEVQWKDRRDKTQQLRLRAVQFVP</sequence>
<keyword evidence="5" id="KW-1185">Reference proteome</keyword>
<keyword evidence="2" id="KW-0178">Competence</keyword>
<protein>
    <recommendedName>
        <fullName evidence="6">Prepilin-type N-terminal cleavage/methylation domain-containing protein</fullName>
    </recommendedName>
</protein>
<name>A0A2T4ZBS1_9BACL</name>
<comment type="caution">
    <text evidence="4">The sequence shown here is derived from an EMBL/GenBank/DDBJ whole genome shotgun (WGS) entry which is preliminary data.</text>
</comment>
<dbReference type="OrthoDB" id="2988883at2"/>
<feature type="transmembrane region" description="Helical" evidence="3">
    <location>
        <begin position="20"/>
        <end position="40"/>
    </location>
</feature>
<dbReference type="RefSeq" id="WP_107726274.1">
    <property type="nucleotide sequence ID" value="NZ_PZZP01000001.1"/>
</dbReference>
<dbReference type="Proteomes" id="UP000241639">
    <property type="component" value="Unassembled WGS sequence"/>
</dbReference>
<dbReference type="GO" id="GO:0030420">
    <property type="term" value="P:establishment of competence for transformation"/>
    <property type="evidence" value="ECO:0007669"/>
    <property type="project" value="UniProtKB-KW"/>
</dbReference>
<dbReference type="InterPro" id="IPR012902">
    <property type="entry name" value="N_methyl_site"/>
</dbReference>
<dbReference type="AlphaFoldDB" id="A0A2T4ZBS1"/>
<dbReference type="EMBL" id="PZZP01000001">
    <property type="protein sequence ID" value="PTM59351.1"/>
    <property type="molecule type" value="Genomic_DNA"/>
</dbReference>
<dbReference type="PROSITE" id="PS00409">
    <property type="entry name" value="PROKAR_NTER_METHYL"/>
    <property type="match status" value="1"/>
</dbReference>
<evidence type="ECO:0008006" key="6">
    <source>
        <dbReference type="Google" id="ProtNLM"/>
    </source>
</evidence>
<organism evidence="4 5">
    <name type="scientific">Desmospora activa DSM 45169</name>
    <dbReference type="NCBI Taxonomy" id="1121389"/>
    <lineage>
        <taxon>Bacteria</taxon>
        <taxon>Bacillati</taxon>
        <taxon>Bacillota</taxon>
        <taxon>Bacilli</taxon>
        <taxon>Bacillales</taxon>
        <taxon>Thermoactinomycetaceae</taxon>
        <taxon>Desmospora</taxon>
    </lineage>
</organism>
<dbReference type="SUPFAM" id="SSF54523">
    <property type="entry name" value="Pili subunits"/>
    <property type="match status" value="1"/>
</dbReference>
<evidence type="ECO:0000313" key="5">
    <source>
        <dbReference type="Proteomes" id="UP000241639"/>
    </source>
</evidence>
<dbReference type="GO" id="GO:0009986">
    <property type="term" value="C:cell surface"/>
    <property type="evidence" value="ECO:0007669"/>
    <property type="project" value="UniProtKB-SubCell"/>
</dbReference>
<evidence type="ECO:0000313" key="4">
    <source>
        <dbReference type="EMBL" id="PTM59351.1"/>
    </source>
</evidence>
<accession>A0A2T4ZBS1</accession>